<evidence type="ECO:0000256" key="2">
    <source>
        <dbReference type="SAM" id="Phobius"/>
    </source>
</evidence>
<organism evidence="3 4">
    <name type="scientific">Mangrovihabitans endophyticus</name>
    <dbReference type="NCBI Taxonomy" id="1751298"/>
    <lineage>
        <taxon>Bacteria</taxon>
        <taxon>Bacillati</taxon>
        <taxon>Actinomycetota</taxon>
        <taxon>Actinomycetes</taxon>
        <taxon>Micromonosporales</taxon>
        <taxon>Micromonosporaceae</taxon>
        <taxon>Mangrovihabitans</taxon>
    </lineage>
</organism>
<comment type="caution">
    <text evidence="3">The sequence shown here is derived from an EMBL/GenBank/DDBJ whole genome shotgun (WGS) entry which is preliminary data.</text>
</comment>
<sequence>MLRPPAATAPGNSPTTPGTAGVERAAWTFYLIAALGSSIGQIWVGTDLPPWPDTLPLWTRALLVAPFALVIDLGGAVASAFADTRRRLGETATGWRLLSAASVTLAVGINVAGHADSPYLATVFAGLGTFAYSVWLLHTAARRRDALRAAGKLRNTPPAYGILQWKHAPTLTWRARTLAVHHGYGLTESLTLARRQLATEKRQKALAAHIEARIRARHHHDPILASIAATTTPIEEITQHLIDLSDARTWALAINAEIQPPPLAGTPRITGRRPDPTQKGRDVGPITDEGYPPDERRDHAGRGNQSHDEPEHGFDMPTELARMLPRHPATCRRWQGWWAEISGRPEATNKQLATEFATSVRTVQRIRAVGAAGLLDSPSRSPHRRRPGSG</sequence>
<dbReference type="RefSeq" id="WP_189082170.1">
    <property type="nucleotide sequence ID" value="NZ_BMMX01000039.1"/>
</dbReference>
<evidence type="ECO:0000256" key="1">
    <source>
        <dbReference type="SAM" id="MobiDB-lite"/>
    </source>
</evidence>
<keyword evidence="2" id="KW-0472">Membrane</keyword>
<gene>
    <name evidence="3" type="ORF">GCM10012284_54390</name>
</gene>
<reference evidence="3" key="1">
    <citation type="journal article" date="2014" name="Int. J. Syst. Evol. Microbiol.">
        <title>Complete genome sequence of Corynebacterium casei LMG S-19264T (=DSM 44701T), isolated from a smear-ripened cheese.</title>
        <authorList>
            <consortium name="US DOE Joint Genome Institute (JGI-PGF)"/>
            <person name="Walter F."/>
            <person name="Albersmeier A."/>
            <person name="Kalinowski J."/>
            <person name="Ruckert C."/>
        </authorList>
    </citation>
    <scope>NUCLEOTIDE SEQUENCE</scope>
    <source>
        <strain evidence="3">CGMCC 4.7299</strain>
    </source>
</reference>
<feature type="transmembrane region" description="Helical" evidence="2">
    <location>
        <begin position="27"/>
        <end position="45"/>
    </location>
</feature>
<feature type="transmembrane region" description="Helical" evidence="2">
    <location>
        <begin position="57"/>
        <end position="82"/>
    </location>
</feature>
<feature type="compositionally biased region" description="Basic and acidic residues" evidence="1">
    <location>
        <begin position="293"/>
        <end position="314"/>
    </location>
</feature>
<dbReference type="EMBL" id="BMMX01000039">
    <property type="protein sequence ID" value="GGL12844.1"/>
    <property type="molecule type" value="Genomic_DNA"/>
</dbReference>
<evidence type="ECO:0000313" key="4">
    <source>
        <dbReference type="Proteomes" id="UP000656042"/>
    </source>
</evidence>
<proteinExistence type="predicted"/>
<accession>A0A8J3FR49</accession>
<feature type="compositionally biased region" description="Basic and acidic residues" evidence="1">
    <location>
        <begin position="272"/>
        <end position="282"/>
    </location>
</feature>
<reference evidence="3" key="2">
    <citation type="submission" date="2020-09" db="EMBL/GenBank/DDBJ databases">
        <authorList>
            <person name="Sun Q."/>
            <person name="Zhou Y."/>
        </authorList>
    </citation>
    <scope>NUCLEOTIDE SEQUENCE</scope>
    <source>
        <strain evidence="3">CGMCC 4.7299</strain>
    </source>
</reference>
<name>A0A8J3FR49_9ACTN</name>
<protein>
    <recommendedName>
        <fullName evidence="5">DUF2637 domain-containing protein</fullName>
    </recommendedName>
</protein>
<feature type="region of interest" description="Disordered" evidence="1">
    <location>
        <begin position="260"/>
        <end position="315"/>
    </location>
</feature>
<keyword evidence="2" id="KW-0812">Transmembrane</keyword>
<evidence type="ECO:0008006" key="5">
    <source>
        <dbReference type="Google" id="ProtNLM"/>
    </source>
</evidence>
<evidence type="ECO:0000313" key="3">
    <source>
        <dbReference type="EMBL" id="GGL12844.1"/>
    </source>
</evidence>
<dbReference type="Proteomes" id="UP000656042">
    <property type="component" value="Unassembled WGS sequence"/>
</dbReference>
<dbReference type="AlphaFoldDB" id="A0A8J3FR49"/>
<feature type="transmembrane region" description="Helical" evidence="2">
    <location>
        <begin position="119"/>
        <end position="138"/>
    </location>
</feature>
<keyword evidence="2" id="KW-1133">Transmembrane helix</keyword>
<keyword evidence="4" id="KW-1185">Reference proteome</keyword>
<feature type="transmembrane region" description="Helical" evidence="2">
    <location>
        <begin position="94"/>
        <end position="113"/>
    </location>
</feature>